<dbReference type="GO" id="GO:0016746">
    <property type="term" value="F:acyltransferase activity"/>
    <property type="evidence" value="ECO:0007669"/>
    <property type="project" value="UniProtKB-KW"/>
</dbReference>
<dbReference type="PANTHER" id="PTHR43617:SF20">
    <property type="entry name" value="N-ALPHA-ACETYLTRANSFERASE RIMI"/>
    <property type="match status" value="1"/>
</dbReference>
<dbReference type="PANTHER" id="PTHR43617">
    <property type="entry name" value="L-AMINO ACID N-ACETYLTRANSFERASE"/>
    <property type="match status" value="1"/>
</dbReference>
<dbReference type="RefSeq" id="WP_267623963.1">
    <property type="nucleotide sequence ID" value="NZ_JAODIW010000008.1"/>
</dbReference>
<dbReference type="CDD" id="cd04301">
    <property type="entry name" value="NAT_SF"/>
    <property type="match status" value="1"/>
</dbReference>
<dbReference type="SUPFAM" id="SSF55729">
    <property type="entry name" value="Acyl-CoA N-acyltransferases (Nat)"/>
    <property type="match status" value="1"/>
</dbReference>
<organism evidence="2 3">
    <name type="scientific">Halobium salinum</name>
    <dbReference type="NCBI Taxonomy" id="1364940"/>
    <lineage>
        <taxon>Archaea</taxon>
        <taxon>Methanobacteriati</taxon>
        <taxon>Methanobacteriota</taxon>
        <taxon>Stenosarchaea group</taxon>
        <taxon>Halobacteria</taxon>
        <taxon>Halobacteriales</taxon>
        <taxon>Haloferacaceae</taxon>
        <taxon>Halobium</taxon>
    </lineage>
</organism>
<proteinExistence type="predicted"/>
<gene>
    <name evidence="2" type="ORF">ACFO0N_10340</name>
</gene>
<evidence type="ECO:0000259" key="1">
    <source>
        <dbReference type="PROSITE" id="PS51186"/>
    </source>
</evidence>
<comment type="caution">
    <text evidence="2">The sequence shown here is derived from an EMBL/GenBank/DDBJ whole genome shotgun (WGS) entry which is preliminary data.</text>
</comment>
<dbReference type="PROSITE" id="PS51186">
    <property type="entry name" value="GNAT"/>
    <property type="match status" value="1"/>
</dbReference>
<dbReference type="Proteomes" id="UP001595921">
    <property type="component" value="Unassembled WGS sequence"/>
</dbReference>
<dbReference type="AlphaFoldDB" id="A0ABD5PBQ2"/>
<keyword evidence="3" id="KW-1185">Reference proteome</keyword>
<feature type="domain" description="N-acetyltransferase" evidence="1">
    <location>
        <begin position="16"/>
        <end position="178"/>
    </location>
</feature>
<evidence type="ECO:0000313" key="3">
    <source>
        <dbReference type="Proteomes" id="UP001595921"/>
    </source>
</evidence>
<name>A0ABD5PBQ2_9EURY</name>
<evidence type="ECO:0000313" key="2">
    <source>
        <dbReference type="EMBL" id="MFC4358344.1"/>
    </source>
</evidence>
<dbReference type="InterPro" id="IPR016181">
    <property type="entry name" value="Acyl_CoA_acyltransferase"/>
</dbReference>
<dbReference type="InterPro" id="IPR050276">
    <property type="entry name" value="MshD_Acetyltransferase"/>
</dbReference>
<reference evidence="2 3" key="1">
    <citation type="journal article" date="2019" name="Int. J. Syst. Evol. Microbiol.">
        <title>The Global Catalogue of Microorganisms (GCM) 10K type strain sequencing project: providing services to taxonomists for standard genome sequencing and annotation.</title>
        <authorList>
            <consortium name="The Broad Institute Genomics Platform"/>
            <consortium name="The Broad Institute Genome Sequencing Center for Infectious Disease"/>
            <person name="Wu L."/>
            <person name="Ma J."/>
        </authorList>
    </citation>
    <scope>NUCLEOTIDE SEQUENCE [LARGE SCALE GENOMIC DNA]</scope>
    <source>
        <strain evidence="2 3">CGMCC 1.12553</strain>
    </source>
</reference>
<keyword evidence="2" id="KW-0012">Acyltransferase</keyword>
<dbReference type="EMBL" id="JBHSDS010000006">
    <property type="protein sequence ID" value="MFC4358344.1"/>
    <property type="molecule type" value="Genomic_DNA"/>
</dbReference>
<dbReference type="Gene3D" id="3.40.630.30">
    <property type="match status" value="1"/>
</dbReference>
<protein>
    <submittedName>
        <fullName evidence="2">GNAT family N-acetyltransferase</fullName>
        <ecNumber evidence="2">2.3.1.-</ecNumber>
    </submittedName>
</protein>
<accession>A0ABD5PBQ2</accession>
<dbReference type="EC" id="2.3.1.-" evidence="2"/>
<dbReference type="InterPro" id="IPR000182">
    <property type="entry name" value="GNAT_dom"/>
</dbReference>
<sequence length="194" mass="20820">MTTPATEPDAERDSTVTVRQAEQADVLAVYRIEQRTFPQPWPFSAFDSFVGERGFLVATKPGDVVTAGSDAKGGVDTPDTVVGYVVGDVVPNHGRDIGHIKDIAVDAAHRGAGIGRRLLVEGLTSLVMQGAAVVKLEVREGNEPALSLYREFGFEPVHRVPRYYGDGEAALVMVLDVNEWMGHSVADADDGDAE</sequence>
<dbReference type="Pfam" id="PF00583">
    <property type="entry name" value="Acetyltransf_1"/>
    <property type="match status" value="1"/>
</dbReference>
<keyword evidence="2" id="KW-0808">Transferase</keyword>